<dbReference type="GO" id="GO:0003723">
    <property type="term" value="F:RNA binding"/>
    <property type="evidence" value="ECO:0007669"/>
    <property type="project" value="UniProtKB-UniRule"/>
</dbReference>
<dbReference type="PANTHER" id="PTHR45880">
    <property type="entry name" value="RNA-BINDING MOTIF PROTEIN, X-LINKED 2"/>
    <property type="match status" value="1"/>
</dbReference>
<dbReference type="InterPro" id="IPR051847">
    <property type="entry name" value="RNA_proc/Spliceosome_comp"/>
</dbReference>
<evidence type="ECO:0000256" key="1">
    <source>
        <dbReference type="ARBA" id="ARBA00022884"/>
    </source>
</evidence>
<reference evidence="5" key="2">
    <citation type="submission" date="2021-01" db="EMBL/GenBank/DDBJ databases">
        <authorList>
            <person name="Schikora-Tamarit M.A."/>
        </authorList>
    </citation>
    <scope>NUCLEOTIDE SEQUENCE</scope>
    <source>
        <strain evidence="5">NCAIM Y.01608</strain>
    </source>
</reference>
<dbReference type="Gene3D" id="3.30.70.330">
    <property type="match status" value="1"/>
</dbReference>
<dbReference type="GO" id="GO:0005686">
    <property type="term" value="C:U2 snRNP"/>
    <property type="evidence" value="ECO:0007669"/>
    <property type="project" value="TreeGrafter"/>
</dbReference>
<dbReference type="SUPFAM" id="SSF54928">
    <property type="entry name" value="RNA-binding domain, RBD"/>
    <property type="match status" value="1"/>
</dbReference>
<dbReference type="GO" id="GO:0071013">
    <property type="term" value="C:catalytic step 2 spliceosome"/>
    <property type="evidence" value="ECO:0007669"/>
    <property type="project" value="TreeGrafter"/>
</dbReference>
<name>A0A9P8T2S1_9ASCO</name>
<gene>
    <name evidence="5" type="ORF">OGATHE_004627</name>
</gene>
<evidence type="ECO:0000256" key="2">
    <source>
        <dbReference type="PROSITE-ProRule" id="PRU00176"/>
    </source>
</evidence>
<evidence type="ECO:0000313" key="5">
    <source>
        <dbReference type="EMBL" id="KAH3663051.1"/>
    </source>
</evidence>
<dbReference type="AlphaFoldDB" id="A0A9P8T2S1"/>
<dbReference type="SMART" id="SM00360">
    <property type="entry name" value="RRM"/>
    <property type="match status" value="1"/>
</dbReference>
<feature type="compositionally biased region" description="Basic and acidic residues" evidence="3">
    <location>
        <begin position="137"/>
        <end position="151"/>
    </location>
</feature>
<dbReference type="InterPro" id="IPR000504">
    <property type="entry name" value="RRM_dom"/>
</dbReference>
<keyword evidence="6" id="KW-1185">Reference proteome</keyword>
<organism evidence="5 6">
    <name type="scientific">Ogataea polymorpha</name>
    <dbReference type="NCBI Taxonomy" id="460523"/>
    <lineage>
        <taxon>Eukaryota</taxon>
        <taxon>Fungi</taxon>
        <taxon>Dikarya</taxon>
        <taxon>Ascomycota</taxon>
        <taxon>Saccharomycotina</taxon>
        <taxon>Pichiomycetes</taxon>
        <taxon>Pichiales</taxon>
        <taxon>Pichiaceae</taxon>
        <taxon>Ogataea</taxon>
    </lineage>
</organism>
<sequence length="172" mass="20484">MNKVRKIQQLNERELELGTPIKASWHYEYADTSYIFIGNLPPEMNEMDLLIVFSQYGVPTHLKLMRDKSTGQSRRFAFLKYEQFESTILAVDNLNGYSFGDEYVLRVDHVRYKPYQYDKEFDANKEWDEALAKEMEKDFGEEKEEEAKLIENELEEEDPMAQYLKNKKARTK</sequence>
<dbReference type="Pfam" id="PF00076">
    <property type="entry name" value="RRM_1"/>
    <property type="match status" value="1"/>
</dbReference>
<dbReference type="EMBL" id="JAEUBD010001266">
    <property type="protein sequence ID" value="KAH3663051.1"/>
    <property type="molecule type" value="Genomic_DNA"/>
</dbReference>
<dbReference type="GO" id="GO:0000398">
    <property type="term" value="P:mRNA splicing, via spliceosome"/>
    <property type="evidence" value="ECO:0007669"/>
    <property type="project" value="TreeGrafter"/>
</dbReference>
<feature type="region of interest" description="Disordered" evidence="3">
    <location>
        <begin position="137"/>
        <end position="172"/>
    </location>
</feature>
<dbReference type="GO" id="GO:0071011">
    <property type="term" value="C:precatalytic spliceosome"/>
    <property type="evidence" value="ECO:0007669"/>
    <property type="project" value="TreeGrafter"/>
</dbReference>
<reference evidence="5" key="1">
    <citation type="journal article" date="2021" name="Open Biol.">
        <title>Shared evolutionary footprints suggest mitochondrial oxidative damage underlies multiple complex I losses in fungi.</title>
        <authorList>
            <person name="Schikora-Tamarit M.A."/>
            <person name="Marcet-Houben M."/>
            <person name="Nosek J."/>
            <person name="Gabaldon T."/>
        </authorList>
    </citation>
    <scope>NUCLEOTIDE SEQUENCE</scope>
    <source>
        <strain evidence="5">NCAIM Y.01608</strain>
    </source>
</reference>
<protein>
    <recommendedName>
        <fullName evidence="4">RRM domain-containing protein</fullName>
    </recommendedName>
</protein>
<evidence type="ECO:0000313" key="6">
    <source>
        <dbReference type="Proteomes" id="UP000788993"/>
    </source>
</evidence>
<dbReference type="PROSITE" id="PS50102">
    <property type="entry name" value="RRM"/>
    <property type="match status" value="1"/>
</dbReference>
<feature type="domain" description="RRM" evidence="4">
    <location>
        <begin position="33"/>
        <end position="112"/>
    </location>
</feature>
<comment type="caution">
    <text evidence="5">The sequence shown here is derived from an EMBL/GenBank/DDBJ whole genome shotgun (WGS) entry which is preliminary data.</text>
</comment>
<evidence type="ECO:0000259" key="4">
    <source>
        <dbReference type="PROSITE" id="PS50102"/>
    </source>
</evidence>
<keyword evidence="1 2" id="KW-0694">RNA-binding</keyword>
<dbReference type="InterPro" id="IPR035979">
    <property type="entry name" value="RBD_domain_sf"/>
</dbReference>
<proteinExistence type="predicted"/>
<evidence type="ECO:0000256" key="3">
    <source>
        <dbReference type="SAM" id="MobiDB-lite"/>
    </source>
</evidence>
<dbReference type="Proteomes" id="UP000788993">
    <property type="component" value="Unassembled WGS sequence"/>
</dbReference>
<dbReference type="InterPro" id="IPR012677">
    <property type="entry name" value="Nucleotide-bd_a/b_plait_sf"/>
</dbReference>
<accession>A0A9P8T2S1</accession>
<dbReference type="PANTHER" id="PTHR45880:SF1">
    <property type="entry name" value="RNA-BINDING MOTIF PROTEIN, X-LINKED 2"/>
    <property type="match status" value="1"/>
</dbReference>